<evidence type="ECO:0000256" key="4">
    <source>
        <dbReference type="SAM" id="MobiDB-lite"/>
    </source>
</evidence>
<feature type="compositionally biased region" description="Basic and acidic residues" evidence="4">
    <location>
        <begin position="14"/>
        <end position="26"/>
    </location>
</feature>
<keyword evidence="2 3" id="KW-0802">TPR repeat</keyword>
<evidence type="ECO:0000256" key="1">
    <source>
        <dbReference type="ARBA" id="ARBA00022737"/>
    </source>
</evidence>
<dbReference type="Gene3D" id="1.25.40.10">
    <property type="entry name" value="Tetratricopeptide repeat domain"/>
    <property type="match status" value="4"/>
</dbReference>
<comment type="caution">
    <text evidence="5">The sequence shown here is derived from an EMBL/GenBank/DDBJ whole genome shotgun (WGS) entry which is preliminary data.</text>
</comment>
<sequence length="1762" mass="201978">MLKPTKVTIRRNSKRTEEQGENEVKQIGESNLVKTVASPRSATPDISIGNQDQLQTLSKKNPLPPIASSKSQLSDGNKKDDNNRPEIDVAEENYLPLKLFDGKKQSLDELNPESMTYIWMRRMKEIFLHMNDGRNNNDEIDPFVEFDMKLAKADITKTCDRYIENERVTLMKQSKNPVTTKKSTELGNDEKSKPIDLAKKQEWDMKKLYVEVFKMSYKLNRLKTQAEQDELIPSKTGDDQPNFGNAIWWYSCDRASIYYQINSIVRLENFELLMSYRYYLSDLCRMIEFMYQKKKKEDGDIAHTFYRADNISPEQLEMMGKKQKSQFITLLGFVSTTSDIGIAKGYAQKQRVYANNERVLFVISVKPHVPCTAFAYIDRISFHPEEKEVLFSMGSSFMVEYILKPAEGENYHIIHLTACEIDKSLADNIRIKVANCSPSGRAVLLARYLVELGEHRAARKYLVSLLSEARDNGVLANDISLAGVYSCLGLTYARQGLHSDALKAFQQTLNTQARLEYSNNNALSEIHNNIGLAYVGLGYMDEAEATFDKAARMQLREPKSNQQFLASIYSNIGYVHHKQKRYDEAEKAYKNAEKFFKQNTNRITHDALELSLMKAEFLTNYGRLLSVHKSTTNNRHPEDFYSEALKLYKSILSDGDPKLMQTYINIMLAFAQNKSYREVTKCFNDPTVKKLIEKQEANIFELNSSITQTSLSSLYELAGACYASDGDFNAAIEVWKDAYVFERKARLERALLVTTDGNSSILTTEHNRFIHEWYHKATHHYGSLSSNTNDEKREEKNQFSTNMCLGFLYAKLHNRNSAVECLTKALEANLESDEKILFISSLLLADIFKRRQHYDIAITNFNRALESIQLGSDEEDPVLYVEVKLARIDCHKDKQAIDTLRELYRSLKSYGSDTKYICLKTIVLDTLARYCLMLREYENFNYSIEQSIALKQNSLSQYHPSLAIDFIFQAEFHVQKAEALHGETADIGDIRRSYYREALTSYERALEVYTLNLSNNNLEMKKIYYAMGDIMCDMDELSNAMEKYNVAETNNYLDEDESNAQILVEEDAEEPVEIWMARASMHRHLAEYRARKKDYKEAIVEMTQSMNLYSKQLPPSFFDTDNKQTVSHDVLVVTDSLRHLAQCYAHLGDILGIAQNEDDGYFIAANIYTKLVSNDKSVKKDEAVLYEKISVYYENLGDHFEALASLRKAVDLGNTSIATLYAVGRLNNLCHKFNEAEQIFQALLAHPSIHEHKHLKQIIQGKLNAVQILKSNQKLHSKSSHSSDDDKHHSSIIDVTNQSLENTHSNSSQRDGNDRSTSVADTGNDPSDYRSTAAAYLVLQDIEMAMIFYQKDIKQRSKMISEPAIFKLELEKIDQTSYSISHQDILPALPKLFHSLVDEFQKIVKQKDSDMLLLADSFFQCAIIHSRLSSHIKAIKAYITSFGLYASELDTTNNESKTTLIDIMRNLLNAFVQCKLKPKQIVDIYIQLSLPNEANQMRLKLITMHRGNELDNIDDVHGISTANHESHISALQYYNELLKNTNDMNLKGVCYYSILRFYKHHLHPDKFGKGIVDSLKSCLSMFNVLDRHLLSQLAIDFLHEYGKHSGDHVVSDSWQISAKGSLNTKQVDSKESYIGLSLLDTGNLSAAEAYWRSIIKQIEDTLSNRVVELVHDSDTTLKEILHAMEQFEHDNILLCSHLTTVYEKLADYYMETAFNGRNIDKYLLAKAENMYTKAIHLLEECTNDISRIQNIKAKQQRSQEVA</sequence>
<keyword evidence="1" id="KW-0677">Repeat</keyword>
<dbReference type="EMBL" id="CAJNOW010008111">
    <property type="protein sequence ID" value="CAF1529381.1"/>
    <property type="molecule type" value="Genomic_DNA"/>
</dbReference>
<feature type="region of interest" description="Disordered" evidence="4">
    <location>
        <begin position="1296"/>
        <end position="1326"/>
    </location>
</feature>
<feature type="compositionally biased region" description="Polar residues" evidence="4">
    <location>
        <begin position="48"/>
        <end position="59"/>
    </location>
</feature>
<feature type="repeat" description="TPR" evidence="3">
    <location>
        <begin position="566"/>
        <end position="599"/>
    </location>
</feature>
<evidence type="ECO:0000313" key="5">
    <source>
        <dbReference type="EMBL" id="CAF1529381.1"/>
    </source>
</evidence>
<dbReference type="PROSITE" id="PS51996">
    <property type="entry name" value="TR_MART"/>
    <property type="match status" value="1"/>
</dbReference>
<feature type="region of interest" description="Disordered" evidence="4">
    <location>
        <begin position="1"/>
        <end position="89"/>
    </location>
</feature>
<evidence type="ECO:0000256" key="2">
    <source>
        <dbReference type="ARBA" id="ARBA00022803"/>
    </source>
</evidence>
<proteinExistence type="predicted"/>
<protein>
    <submittedName>
        <fullName evidence="5">Uncharacterized protein</fullName>
    </submittedName>
</protein>
<organism evidence="5 6">
    <name type="scientific">Rotaria magnacalcarata</name>
    <dbReference type="NCBI Taxonomy" id="392030"/>
    <lineage>
        <taxon>Eukaryota</taxon>
        <taxon>Metazoa</taxon>
        <taxon>Spiralia</taxon>
        <taxon>Gnathifera</taxon>
        <taxon>Rotifera</taxon>
        <taxon>Eurotatoria</taxon>
        <taxon>Bdelloidea</taxon>
        <taxon>Philodinida</taxon>
        <taxon>Philodinidae</taxon>
        <taxon>Rotaria</taxon>
    </lineage>
</organism>
<evidence type="ECO:0000256" key="3">
    <source>
        <dbReference type="PROSITE-ProRule" id="PRU00339"/>
    </source>
</evidence>
<dbReference type="Proteomes" id="UP000663834">
    <property type="component" value="Unassembled WGS sequence"/>
</dbReference>
<evidence type="ECO:0000313" key="6">
    <source>
        <dbReference type="Proteomes" id="UP000663834"/>
    </source>
</evidence>
<feature type="compositionally biased region" description="Basic and acidic residues" evidence="4">
    <location>
        <begin position="76"/>
        <end position="87"/>
    </location>
</feature>
<dbReference type="SUPFAM" id="SSF48452">
    <property type="entry name" value="TPR-like"/>
    <property type="match status" value="3"/>
</dbReference>
<accession>A0A815VEF4</accession>
<feature type="repeat" description="TPR" evidence="3">
    <location>
        <begin position="524"/>
        <end position="557"/>
    </location>
</feature>
<name>A0A815VEF4_9BILA</name>
<dbReference type="InterPro" id="IPR019734">
    <property type="entry name" value="TPR_rpt"/>
</dbReference>
<dbReference type="PANTHER" id="PTHR45641">
    <property type="entry name" value="TETRATRICOPEPTIDE REPEAT PROTEIN (AFU_ORTHOLOGUE AFUA_6G03870)"/>
    <property type="match status" value="1"/>
</dbReference>
<reference evidence="5" key="1">
    <citation type="submission" date="2021-02" db="EMBL/GenBank/DDBJ databases">
        <authorList>
            <person name="Nowell W R."/>
        </authorList>
    </citation>
    <scope>NUCLEOTIDE SEQUENCE</scope>
</reference>
<dbReference type="SMART" id="SM00028">
    <property type="entry name" value="TPR"/>
    <property type="match status" value="10"/>
</dbReference>
<dbReference type="Pfam" id="PF13424">
    <property type="entry name" value="TPR_12"/>
    <property type="match status" value="1"/>
</dbReference>
<feature type="compositionally biased region" description="Polar residues" evidence="4">
    <location>
        <begin position="1296"/>
        <end position="1325"/>
    </location>
</feature>
<dbReference type="OrthoDB" id="10052415at2759"/>
<feature type="repeat" description="TPR" evidence="3">
    <location>
        <begin position="482"/>
        <end position="515"/>
    </location>
</feature>
<dbReference type="PANTHER" id="PTHR45641:SF1">
    <property type="entry name" value="AAA+ ATPASE DOMAIN-CONTAINING PROTEIN"/>
    <property type="match status" value="1"/>
</dbReference>
<gene>
    <name evidence="5" type="ORF">KQP761_LOCUS16190</name>
</gene>
<dbReference type="InterPro" id="IPR011990">
    <property type="entry name" value="TPR-like_helical_dom_sf"/>
</dbReference>
<dbReference type="Gene3D" id="3.90.176.10">
    <property type="entry name" value="Toxin ADP-ribosyltransferase, Chain A, domain 1"/>
    <property type="match status" value="1"/>
</dbReference>
<dbReference type="SUPFAM" id="SSF56399">
    <property type="entry name" value="ADP-ribosylation"/>
    <property type="match status" value="1"/>
</dbReference>
<feature type="compositionally biased region" description="Polar residues" evidence="4">
    <location>
        <begin position="28"/>
        <end position="41"/>
    </location>
</feature>
<dbReference type="PROSITE" id="PS50005">
    <property type="entry name" value="TPR"/>
    <property type="match status" value="3"/>
</dbReference>